<evidence type="ECO:0000256" key="1">
    <source>
        <dbReference type="ARBA" id="ARBA00004141"/>
    </source>
</evidence>
<keyword evidence="10" id="KW-1185">Reference proteome</keyword>
<keyword evidence="6 7" id="KW-0472">Membrane</keyword>
<evidence type="ECO:0000256" key="6">
    <source>
        <dbReference type="ARBA" id="ARBA00023136"/>
    </source>
</evidence>
<feature type="transmembrane region" description="Helical" evidence="7">
    <location>
        <begin position="275"/>
        <end position="296"/>
    </location>
</feature>
<keyword evidence="3 9" id="KW-0808">Transferase</keyword>
<dbReference type="CDD" id="cd04187">
    <property type="entry name" value="DPM1_like_bac"/>
    <property type="match status" value="1"/>
</dbReference>
<protein>
    <submittedName>
        <fullName evidence="9">Putative bactoprenol glucosyl transferase-like protein</fullName>
    </submittedName>
</protein>
<keyword evidence="4 7" id="KW-0812">Transmembrane</keyword>
<dbReference type="Proteomes" id="UP000070533">
    <property type="component" value="Unassembled WGS sequence"/>
</dbReference>
<dbReference type="Pfam" id="PF00535">
    <property type="entry name" value="Glycos_transf_2"/>
    <property type="match status" value="1"/>
</dbReference>
<feature type="transmembrane region" description="Helical" evidence="7">
    <location>
        <begin position="239"/>
        <end position="263"/>
    </location>
</feature>
<dbReference type="PANTHER" id="PTHR48090:SF1">
    <property type="entry name" value="PROPHAGE BACTOPRENOL GLUCOSYL TRANSFERASE HOMOLOG"/>
    <property type="match status" value="1"/>
</dbReference>
<dbReference type="PATRIC" id="fig|28128.5.peg.2830"/>
<gene>
    <name evidence="9" type="ORF">HMPREF3226_02751</name>
</gene>
<evidence type="ECO:0000256" key="3">
    <source>
        <dbReference type="ARBA" id="ARBA00022679"/>
    </source>
</evidence>
<dbReference type="STRING" id="28128.HMPREF3226_02751"/>
<evidence type="ECO:0000259" key="8">
    <source>
        <dbReference type="Pfam" id="PF00535"/>
    </source>
</evidence>
<dbReference type="eggNOG" id="COG0463">
    <property type="taxonomic scope" value="Bacteria"/>
</dbReference>
<evidence type="ECO:0000256" key="5">
    <source>
        <dbReference type="ARBA" id="ARBA00022989"/>
    </source>
</evidence>
<dbReference type="InterPro" id="IPR001173">
    <property type="entry name" value="Glyco_trans_2-like"/>
</dbReference>
<feature type="transmembrane region" description="Helical" evidence="7">
    <location>
        <begin position="186"/>
        <end position="205"/>
    </location>
</feature>
<dbReference type="RefSeq" id="WP_060941408.1">
    <property type="nucleotide sequence ID" value="NZ_CAMXYN010000001.1"/>
</dbReference>
<dbReference type="InterPro" id="IPR029044">
    <property type="entry name" value="Nucleotide-diphossugar_trans"/>
</dbReference>
<evidence type="ECO:0000256" key="2">
    <source>
        <dbReference type="ARBA" id="ARBA00022676"/>
    </source>
</evidence>
<dbReference type="GO" id="GO:0016757">
    <property type="term" value="F:glycosyltransferase activity"/>
    <property type="evidence" value="ECO:0007669"/>
    <property type="project" value="UniProtKB-KW"/>
</dbReference>
<evidence type="ECO:0000313" key="10">
    <source>
        <dbReference type="Proteomes" id="UP000070533"/>
    </source>
</evidence>
<sequence>MNISTGKLAVVLPCFNEEAVLPETISRLEKLMDERLQDILIDDYILLFVDDGSSDSTWKIIEEAHAKDSHVKGLKLACNVGHQNALMAGLEHAKSMADMIVSIDCDLQDDIEVIPEMVKKYSEGFDIVFGVRSSRKVDSWFKRTSALAFYKLMGALGVRTIYNHADFRLLSRRAVEHLCTFRERNLFLRGMVPLIGYASTSVYYNRQRRVAGTTKYPFRKMMNFAIDGITSFSVKPVRLVMTMGILFITVAFIILLYAIIAYWTGNVVPGWTSLILSVWFVGGCILMGLGIIGEYVGKIYIEVKDRPRFNIEKVID</sequence>
<evidence type="ECO:0000256" key="7">
    <source>
        <dbReference type="SAM" id="Phobius"/>
    </source>
</evidence>
<evidence type="ECO:0000313" key="9">
    <source>
        <dbReference type="EMBL" id="KXA32510.1"/>
    </source>
</evidence>
<keyword evidence="5 7" id="KW-1133">Transmembrane helix</keyword>
<dbReference type="OrthoDB" id="9807778at2"/>
<dbReference type="EMBL" id="LRQG01000256">
    <property type="protein sequence ID" value="KXA32510.1"/>
    <property type="molecule type" value="Genomic_DNA"/>
</dbReference>
<keyword evidence="2" id="KW-0328">Glycosyltransferase</keyword>
<feature type="domain" description="Glycosyltransferase 2-like" evidence="8">
    <location>
        <begin position="10"/>
        <end position="178"/>
    </location>
</feature>
<dbReference type="AlphaFoldDB" id="A0A133PTU6"/>
<dbReference type="PANTHER" id="PTHR48090">
    <property type="entry name" value="UNDECAPRENYL-PHOSPHATE 4-DEOXY-4-FORMAMIDO-L-ARABINOSE TRANSFERASE-RELATED"/>
    <property type="match status" value="1"/>
</dbReference>
<comment type="caution">
    <text evidence="9">The sequence shown here is derived from an EMBL/GenBank/DDBJ whole genome shotgun (WGS) entry which is preliminary data.</text>
</comment>
<dbReference type="Gene3D" id="3.90.550.10">
    <property type="entry name" value="Spore Coat Polysaccharide Biosynthesis Protein SpsA, Chain A"/>
    <property type="match status" value="1"/>
</dbReference>
<reference evidence="10" key="1">
    <citation type="submission" date="2016-01" db="EMBL/GenBank/DDBJ databases">
        <authorList>
            <person name="Mitreva M."/>
            <person name="Pepin K.H."/>
            <person name="Mihindukulasuriya K.A."/>
            <person name="Fulton R."/>
            <person name="Fronick C."/>
            <person name="O'Laughlin M."/>
            <person name="Miner T."/>
            <person name="Herter B."/>
            <person name="Rosa B.A."/>
            <person name="Cordes M."/>
            <person name="Tomlinson C."/>
            <person name="Wollam A."/>
            <person name="Palsikar V.B."/>
            <person name="Mardis E.R."/>
            <person name="Wilson R.K."/>
        </authorList>
    </citation>
    <scope>NUCLEOTIDE SEQUENCE [LARGE SCALE GENOMIC DNA]</scope>
    <source>
        <strain evidence="10">MJR7716</strain>
    </source>
</reference>
<dbReference type="InterPro" id="IPR050256">
    <property type="entry name" value="Glycosyltransferase_2"/>
</dbReference>
<name>A0A133PTU6_9BACT</name>
<accession>A0A133PTU6</accession>
<dbReference type="SUPFAM" id="SSF53448">
    <property type="entry name" value="Nucleotide-diphospho-sugar transferases"/>
    <property type="match status" value="1"/>
</dbReference>
<dbReference type="GO" id="GO:0005886">
    <property type="term" value="C:plasma membrane"/>
    <property type="evidence" value="ECO:0007669"/>
    <property type="project" value="TreeGrafter"/>
</dbReference>
<proteinExistence type="predicted"/>
<organism evidence="9 10">
    <name type="scientific">Prevotella corporis</name>
    <dbReference type="NCBI Taxonomy" id="28128"/>
    <lineage>
        <taxon>Bacteria</taxon>
        <taxon>Pseudomonadati</taxon>
        <taxon>Bacteroidota</taxon>
        <taxon>Bacteroidia</taxon>
        <taxon>Bacteroidales</taxon>
        <taxon>Prevotellaceae</taxon>
        <taxon>Prevotella</taxon>
    </lineage>
</organism>
<comment type="subcellular location">
    <subcellularLocation>
        <location evidence="1">Membrane</location>
        <topology evidence="1">Multi-pass membrane protein</topology>
    </subcellularLocation>
</comment>
<evidence type="ECO:0000256" key="4">
    <source>
        <dbReference type="ARBA" id="ARBA00022692"/>
    </source>
</evidence>